<protein>
    <submittedName>
        <fullName evidence="1">Uncharacterized protein</fullName>
    </submittedName>
</protein>
<reference evidence="1" key="1">
    <citation type="submission" date="2024-02" db="EMBL/GenBank/DDBJ databases">
        <title>Metagenome Assembled Genome of Zalaria obscura JY119.</title>
        <authorList>
            <person name="Vighnesh L."/>
            <person name="Jagadeeshwari U."/>
            <person name="Venkata Ramana C."/>
            <person name="Sasikala C."/>
        </authorList>
    </citation>
    <scope>NUCLEOTIDE SEQUENCE</scope>
    <source>
        <strain evidence="1">JY119</strain>
    </source>
</reference>
<dbReference type="EMBL" id="JAMKPW020000011">
    <property type="protein sequence ID" value="KAK8213348.1"/>
    <property type="molecule type" value="Genomic_DNA"/>
</dbReference>
<comment type="caution">
    <text evidence="1">The sequence shown here is derived from an EMBL/GenBank/DDBJ whole genome shotgun (WGS) entry which is preliminary data.</text>
</comment>
<dbReference type="Proteomes" id="UP001320706">
    <property type="component" value="Unassembled WGS sequence"/>
</dbReference>
<keyword evidence="2" id="KW-1185">Reference proteome</keyword>
<accession>A0ACC3SGH6</accession>
<gene>
    <name evidence="1" type="ORF">M8818_002647</name>
</gene>
<proteinExistence type="predicted"/>
<name>A0ACC3SGH6_9PEZI</name>
<organism evidence="1 2">
    <name type="scientific">Zalaria obscura</name>
    <dbReference type="NCBI Taxonomy" id="2024903"/>
    <lineage>
        <taxon>Eukaryota</taxon>
        <taxon>Fungi</taxon>
        <taxon>Dikarya</taxon>
        <taxon>Ascomycota</taxon>
        <taxon>Pezizomycotina</taxon>
        <taxon>Dothideomycetes</taxon>
        <taxon>Dothideomycetidae</taxon>
        <taxon>Dothideales</taxon>
        <taxon>Zalariaceae</taxon>
        <taxon>Zalaria</taxon>
    </lineage>
</organism>
<evidence type="ECO:0000313" key="2">
    <source>
        <dbReference type="Proteomes" id="UP001320706"/>
    </source>
</evidence>
<sequence length="331" mass="36489">MGEVPLTDEIIYRSDVPPTTKSQNLLVFFITGNPGLIEYYRYFLSLLYSLLQDLSFTPLNSKENVRLNVCVRGTSLANFNVTEQQSRHALCNLEQQISHIEDALDAAVLGQKGGQRADSPLRIVMIGHSVGAYILLEVLRRRKERLQSSAGGKIEGKVIGGICLFPTVTHIAESPSGKKFSRVVSLVTGMSAAPARTTAAFIKSQLGIRQALYLANDEMRTITSDNWDDELWGIASERQQGAEATKLFFYFGQNDHWVAGNTRDELVAARAFAGKDGDERKPVMEIDQSGIPHGFCICKCRRSGPVRAWLTTDSTQRPSSKKGGGVYKNDG</sequence>
<evidence type="ECO:0000313" key="1">
    <source>
        <dbReference type="EMBL" id="KAK8213348.1"/>
    </source>
</evidence>